<evidence type="ECO:0000313" key="3">
    <source>
        <dbReference type="Proteomes" id="UP000198287"/>
    </source>
</evidence>
<proteinExistence type="predicted"/>
<dbReference type="Proteomes" id="UP000198287">
    <property type="component" value="Unassembled WGS sequence"/>
</dbReference>
<sequence>MISTSNDLLTSLLTFLGHGEGQKVTSGTENEILFAEKLFDSHLLNLQKFVFEEDDLLDLRDMSSSFSDENVDPEDENSQFYASDSDEEFVLDYPEKKPRCEI</sequence>
<comment type="caution">
    <text evidence="2">The sequence shown here is derived from an EMBL/GenBank/DDBJ whole genome shotgun (WGS) entry which is preliminary data.</text>
</comment>
<reference evidence="2 3" key="1">
    <citation type="submission" date="2015-12" db="EMBL/GenBank/DDBJ databases">
        <title>The genome of Folsomia candida.</title>
        <authorList>
            <person name="Faddeeva A."/>
            <person name="Derks M.F."/>
            <person name="Anvar Y."/>
            <person name="Smit S."/>
            <person name="Van Straalen N."/>
            <person name="Roelofs D."/>
        </authorList>
    </citation>
    <scope>NUCLEOTIDE SEQUENCE [LARGE SCALE GENOMIC DNA]</scope>
    <source>
        <strain evidence="2 3">VU population</strain>
        <tissue evidence="2">Whole body</tissue>
    </source>
</reference>
<keyword evidence="3" id="KW-1185">Reference proteome</keyword>
<gene>
    <name evidence="2" type="ORF">Fcan01_08844</name>
</gene>
<accession>A0A226EFK4</accession>
<evidence type="ECO:0000313" key="2">
    <source>
        <dbReference type="EMBL" id="OXA55834.1"/>
    </source>
</evidence>
<name>A0A226EFK4_FOLCA</name>
<dbReference type="EMBL" id="LNIX01000004">
    <property type="protein sequence ID" value="OXA55834.1"/>
    <property type="molecule type" value="Genomic_DNA"/>
</dbReference>
<protein>
    <submittedName>
        <fullName evidence="2">Uncharacterized protein</fullName>
    </submittedName>
</protein>
<feature type="region of interest" description="Disordered" evidence="1">
    <location>
        <begin position="64"/>
        <end position="86"/>
    </location>
</feature>
<evidence type="ECO:0000256" key="1">
    <source>
        <dbReference type="SAM" id="MobiDB-lite"/>
    </source>
</evidence>
<organism evidence="2 3">
    <name type="scientific">Folsomia candida</name>
    <name type="common">Springtail</name>
    <dbReference type="NCBI Taxonomy" id="158441"/>
    <lineage>
        <taxon>Eukaryota</taxon>
        <taxon>Metazoa</taxon>
        <taxon>Ecdysozoa</taxon>
        <taxon>Arthropoda</taxon>
        <taxon>Hexapoda</taxon>
        <taxon>Collembola</taxon>
        <taxon>Entomobryomorpha</taxon>
        <taxon>Isotomoidea</taxon>
        <taxon>Isotomidae</taxon>
        <taxon>Proisotominae</taxon>
        <taxon>Folsomia</taxon>
    </lineage>
</organism>
<dbReference type="AlphaFoldDB" id="A0A226EFK4"/>